<feature type="transmembrane region" description="Helical" evidence="1">
    <location>
        <begin position="31"/>
        <end position="52"/>
    </location>
</feature>
<dbReference type="AlphaFoldDB" id="A0AA39KD74"/>
<comment type="caution">
    <text evidence="2">The sequence shown here is derived from an EMBL/GenBank/DDBJ whole genome shotgun (WGS) entry which is preliminary data.</text>
</comment>
<feature type="transmembrane region" description="Helical" evidence="1">
    <location>
        <begin position="64"/>
        <end position="89"/>
    </location>
</feature>
<keyword evidence="3" id="KW-1185">Reference proteome</keyword>
<evidence type="ECO:0000313" key="3">
    <source>
        <dbReference type="Proteomes" id="UP001175211"/>
    </source>
</evidence>
<dbReference type="EMBL" id="JAUEPS010000016">
    <property type="protein sequence ID" value="KAK0459022.1"/>
    <property type="molecule type" value="Genomic_DNA"/>
</dbReference>
<feature type="transmembrane region" description="Helical" evidence="1">
    <location>
        <begin position="175"/>
        <end position="195"/>
    </location>
</feature>
<keyword evidence="1" id="KW-0472">Membrane</keyword>
<feature type="transmembrane region" description="Helical" evidence="1">
    <location>
        <begin position="142"/>
        <end position="163"/>
    </location>
</feature>
<feature type="transmembrane region" description="Helical" evidence="1">
    <location>
        <begin position="109"/>
        <end position="130"/>
    </location>
</feature>
<proteinExistence type="predicted"/>
<accession>A0AA39KD74</accession>
<keyword evidence="1" id="KW-1133">Transmembrane helix</keyword>
<sequence>MATQADIASALTDDDKVYIFQLLDANLNSRILYALLHGIYTGILAVTLWNIFINKCWPIRRAMIAVITLLYTLITISFGASWSHTYSAFIDDGQSFWTVYLNLSGVTQALYWEISITAFVSTILADLYMIWCCWMVWGRRCLVILLPMFSLASAIVSKIITVYYDYVNAPADIFLILYISSILATTLSCTLLIIYRIMTITGVRHGAEGRLKVYHHFVEVLVESSALYSITLIIFLAFAIRNHQGQYYLDIAASIAKGIAPTHLVGRVAAGHARPNEERDETSLVSTIHFQTSSQSSQPFTSSFQESTMQSAALEMDIEAQMEN</sequence>
<reference evidence="2" key="1">
    <citation type="submission" date="2023-06" db="EMBL/GenBank/DDBJ databases">
        <authorList>
            <consortium name="Lawrence Berkeley National Laboratory"/>
            <person name="Ahrendt S."/>
            <person name="Sahu N."/>
            <person name="Indic B."/>
            <person name="Wong-Bajracharya J."/>
            <person name="Merenyi Z."/>
            <person name="Ke H.-M."/>
            <person name="Monk M."/>
            <person name="Kocsube S."/>
            <person name="Drula E."/>
            <person name="Lipzen A."/>
            <person name="Balint B."/>
            <person name="Henrissat B."/>
            <person name="Andreopoulos B."/>
            <person name="Martin F.M."/>
            <person name="Harder C.B."/>
            <person name="Rigling D."/>
            <person name="Ford K.L."/>
            <person name="Foster G.D."/>
            <person name="Pangilinan J."/>
            <person name="Papanicolaou A."/>
            <person name="Barry K."/>
            <person name="LaButti K."/>
            <person name="Viragh M."/>
            <person name="Koriabine M."/>
            <person name="Yan M."/>
            <person name="Riley R."/>
            <person name="Champramary S."/>
            <person name="Plett K.L."/>
            <person name="Tsai I.J."/>
            <person name="Slot J."/>
            <person name="Sipos G."/>
            <person name="Plett J."/>
            <person name="Nagy L.G."/>
            <person name="Grigoriev I.V."/>
        </authorList>
    </citation>
    <scope>NUCLEOTIDE SEQUENCE</scope>
    <source>
        <strain evidence="2">CCBAS 213</strain>
    </source>
</reference>
<evidence type="ECO:0000256" key="1">
    <source>
        <dbReference type="SAM" id="Phobius"/>
    </source>
</evidence>
<dbReference type="Proteomes" id="UP001175211">
    <property type="component" value="Unassembled WGS sequence"/>
</dbReference>
<evidence type="ECO:0000313" key="2">
    <source>
        <dbReference type="EMBL" id="KAK0459022.1"/>
    </source>
</evidence>
<dbReference type="GeneID" id="85360950"/>
<name>A0AA39KD74_ARMTA</name>
<protein>
    <submittedName>
        <fullName evidence="2">Uncharacterized protein</fullName>
    </submittedName>
</protein>
<feature type="transmembrane region" description="Helical" evidence="1">
    <location>
        <begin position="216"/>
        <end position="240"/>
    </location>
</feature>
<organism evidence="2 3">
    <name type="scientific">Armillaria tabescens</name>
    <name type="common">Ringless honey mushroom</name>
    <name type="synonym">Agaricus tabescens</name>
    <dbReference type="NCBI Taxonomy" id="1929756"/>
    <lineage>
        <taxon>Eukaryota</taxon>
        <taxon>Fungi</taxon>
        <taxon>Dikarya</taxon>
        <taxon>Basidiomycota</taxon>
        <taxon>Agaricomycotina</taxon>
        <taxon>Agaricomycetes</taxon>
        <taxon>Agaricomycetidae</taxon>
        <taxon>Agaricales</taxon>
        <taxon>Marasmiineae</taxon>
        <taxon>Physalacriaceae</taxon>
        <taxon>Desarmillaria</taxon>
    </lineage>
</organism>
<gene>
    <name evidence="2" type="ORF">EV420DRAFT_1642721</name>
</gene>
<dbReference type="RefSeq" id="XP_060331272.1">
    <property type="nucleotide sequence ID" value="XM_060477402.1"/>
</dbReference>
<keyword evidence="1" id="KW-0812">Transmembrane</keyword>